<evidence type="ECO:0000256" key="13">
    <source>
        <dbReference type="ARBA" id="ARBA00023316"/>
    </source>
</evidence>
<evidence type="ECO:0000256" key="14">
    <source>
        <dbReference type="SAM" id="MobiDB-lite"/>
    </source>
</evidence>
<evidence type="ECO:0000256" key="12">
    <source>
        <dbReference type="ARBA" id="ARBA00023136"/>
    </source>
</evidence>
<keyword evidence="11" id="KW-1133">Transmembrane helix</keyword>
<keyword evidence="13" id="KW-0961">Cell wall biogenesis/degradation</keyword>
<dbReference type="SUPFAM" id="SSF56519">
    <property type="entry name" value="Penicillin binding protein dimerisation domain"/>
    <property type="match status" value="1"/>
</dbReference>
<dbReference type="InterPro" id="IPR005311">
    <property type="entry name" value="PBP_dimer"/>
</dbReference>
<evidence type="ECO:0000256" key="5">
    <source>
        <dbReference type="ARBA" id="ARBA00022645"/>
    </source>
</evidence>
<keyword evidence="4" id="KW-0997">Cell inner membrane</keyword>
<dbReference type="SUPFAM" id="SSF56601">
    <property type="entry name" value="beta-lactamase/transpeptidase-like"/>
    <property type="match status" value="1"/>
</dbReference>
<comment type="subcellular location">
    <subcellularLocation>
        <location evidence="2">Cell membrane</location>
    </subcellularLocation>
    <subcellularLocation>
        <location evidence="1">Membrane</location>
        <topology evidence="1">Single-pass membrane protein</topology>
    </subcellularLocation>
</comment>
<feature type="domain" description="Penicillin-binding protein dimerisation" evidence="16">
    <location>
        <begin position="62"/>
        <end position="236"/>
    </location>
</feature>
<accession>A0ABZ2BYH9</accession>
<evidence type="ECO:0000313" key="18">
    <source>
        <dbReference type="Proteomes" id="UP001318682"/>
    </source>
</evidence>
<keyword evidence="5 17" id="KW-0121">Carboxypeptidase</keyword>
<dbReference type="RefSeq" id="WP_187428960.1">
    <property type="nucleotide sequence ID" value="NZ_CP143423.1"/>
</dbReference>
<evidence type="ECO:0000256" key="7">
    <source>
        <dbReference type="ARBA" id="ARBA00022692"/>
    </source>
</evidence>
<dbReference type="PANTHER" id="PTHR30627:SF2">
    <property type="entry name" value="PEPTIDOGLYCAN D,D-TRANSPEPTIDASE MRDA"/>
    <property type="match status" value="1"/>
</dbReference>
<feature type="compositionally biased region" description="Basic and acidic residues" evidence="14">
    <location>
        <begin position="620"/>
        <end position="629"/>
    </location>
</feature>
<dbReference type="Gene3D" id="3.30.1390.30">
    <property type="entry name" value="Penicillin-binding protein 2a, domain 3"/>
    <property type="match status" value="1"/>
</dbReference>
<dbReference type="InterPro" id="IPR050515">
    <property type="entry name" value="Beta-lactam/transpept"/>
</dbReference>
<dbReference type="Gene3D" id="3.40.710.10">
    <property type="entry name" value="DD-peptidase/beta-lactamase superfamily"/>
    <property type="match status" value="1"/>
</dbReference>
<evidence type="ECO:0000256" key="4">
    <source>
        <dbReference type="ARBA" id="ARBA00022519"/>
    </source>
</evidence>
<dbReference type="Gene3D" id="3.90.1310.10">
    <property type="entry name" value="Penicillin-binding protein 2a (Domain 2)"/>
    <property type="match status" value="1"/>
</dbReference>
<dbReference type="EMBL" id="CP143423">
    <property type="protein sequence ID" value="WVX50505.1"/>
    <property type="molecule type" value="Genomic_DNA"/>
</dbReference>
<feature type="region of interest" description="Disordered" evidence="14">
    <location>
        <begin position="620"/>
        <end position="647"/>
    </location>
</feature>
<evidence type="ECO:0000256" key="11">
    <source>
        <dbReference type="ARBA" id="ARBA00022989"/>
    </source>
</evidence>
<dbReference type="InterPro" id="IPR012338">
    <property type="entry name" value="Beta-lactam/transpept-like"/>
</dbReference>
<dbReference type="InterPro" id="IPR001460">
    <property type="entry name" value="PCN-bd_Tpept"/>
</dbReference>
<dbReference type="PANTHER" id="PTHR30627">
    <property type="entry name" value="PEPTIDOGLYCAN D,D-TRANSPEPTIDASE"/>
    <property type="match status" value="1"/>
</dbReference>
<name>A0ABZ2BYH9_9RHOB</name>
<keyword evidence="3" id="KW-1003">Cell membrane</keyword>
<keyword evidence="6" id="KW-0645">Protease</keyword>
<evidence type="ECO:0000256" key="10">
    <source>
        <dbReference type="ARBA" id="ARBA00022984"/>
    </source>
</evidence>
<keyword evidence="9" id="KW-0133">Cell shape</keyword>
<evidence type="ECO:0000259" key="16">
    <source>
        <dbReference type="Pfam" id="PF03717"/>
    </source>
</evidence>
<evidence type="ECO:0000313" key="17">
    <source>
        <dbReference type="EMBL" id="WVX50505.1"/>
    </source>
</evidence>
<dbReference type="Pfam" id="PF03717">
    <property type="entry name" value="PBP_dimer"/>
    <property type="match status" value="1"/>
</dbReference>
<dbReference type="Proteomes" id="UP001318682">
    <property type="component" value="Chromosome"/>
</dbReference>
<proteinExistence type="predicted"/>
<dbReference type="NCBIfam" id="TIGR03423">
    <property type="entry name" value="pbp2_mrdA"/>
    <property type="match status" value="1"/>
</dbReference>
<evidence type="ECO:0000256" key="8">
    <source>
        <dbReference type="ARBA" id="ARBA00022801"/>
    </source>
</evidence>
<feature type="domain" description="Penicillin-binding protein transpeptidase" evidence="15">
    <location>
        <begin position="269"/>
        <end position="602"/>
    </location>
</feature>
<gene>
    <name evidence="17" type="primary">mrdA</name>
    <name evidence="17" type="ORF">ROLI_036030</name>
</gene>
<dbReference type="InterPro" id="IPR017790">
    <property type="entry name" value="Penicillin-binding_protein_2"/>
</dbReference>
<evidence type="ECO:0000256" key="2">
    <source>
        <dbReference type="ARBA" id="ARBA00004236"/>
    </source>
</evidence>
<keyword evidence="8 17" id="KW-0378">Hydrolase</keyword>
<keyword evidence="10" id="KW-0573">Peptidoglycan synthesis</keyword>
<evidence type="ECO:0000256" key="3">
    <source>
        <dbReference type="ARBA" id="ARBA00022475"/>
    </source>
</evidence>
<reference evidence="18" key="2">
    <citation type="submission" date="2024-01" db="EMBL/GenBank/DDBJ databases">
        <title>Roseobacter fucihabitans sp. nov., isolated from the brown alga Fucus spiralis.</title>
        <authorList>
            <person name="Hahnke S."/>
            <person name="Berger M."/>
            <person name="Schlingloff A."/>
            <person name="Athale I."/>
            <person name="Neumann-Schaal M."/>
            <person name="Adenaya A."/>
            <person name="Poehlein A."/>
            <person name="Daniel R."/>
            <person name="Pertersen J."/>
            <person name="Brinkhoff T."/>
        </authorList>
    </citation>
    <scope>NUCLEOTIDE SEQUENCE [LARGE SCALE GENOMIC DNA]</scope>
    <source>
        <strain evidence="18">B14</strain>
    </source>
</reference>
<dbReference type="GO" id="GO:0009002">
    <property type="term" value="F:serine-type D-Ala-D-Ala carboxypeptidase activity"/>
    <property type="evidence" value="ECO:0007669"/>
    <property type="project" value="UniProtKB-EC"/>
</dbReference>
<protein>
    <submittedName>
        <fullName evidence="17">Peptidoglycan D,D-transpeptidase MrdA</fullName>
        <ecNumber evidence="17">3.4.16.4</ecNumber>
    </submittedName>
</protein>
<sequence>MKKTRAETDFSHRRISRRAALLGGAQLLFIGGLAARMRFLQVDQADQFRLLAEENRINVRLIPPSRGEVFDRNGVRLAQNAPSYRIVIVREDAGDSDVVLERLSKIVALDAETLERTKQELKRSPSFLPVTIAEDVSWDDISRVSVNAPALPGVTPEVGLSRIYPQGSDFAHVLGYVGPVSDYDLEKIDDPEPVLRIPRFQIGKVGVETKLEPLLRGKAGAKRVEVNAAGRVMRELDRVEGTPGSDLQLTVDANLQGYVQARLAEESASAVVIDCDNGDVVACSSAPTYDPNLFVRGISVKDYNMLTGNKYRPLASKTVQGLYPPGSTFKMMTAMAALEAGLIGPDETVYCPGHLTVSGRRFHCWKRAGHGWVDLQTSLKRSCDVYYYDLAVKIGIEKISAMAKRFGLGVKHDVPMSAVAQGLAPTMDWKASTYGQNWRVGDTVNVSIGQGFMLSSPMQLAIMTARLATGRAVEPRLIKSVDGVETPERGGESMGMNENNLRKMRRAMNAVVNDRRGTAYGSRIIDDTMRMAGKTGTSQVRNITAAERRAGVIRNEDLPWERRDHALFVNFAPVEKPKYAVAVVVEHGGGGSKAAAPIARDITLQALAGGAPPLEAYPAKDRERIEAQQEKLQAMQPQAAFSGRDQA</sequence>
<dbReference type="EC" id="3.4.16.4" evidence="17"/>
<organism evidence="17 18">
    <name type="scientific">Roseobacter fucihabitans</name>
    <dbReference type="NCBI Taxonomy" id="1537242"/>
    <lineage>
        <taxon>Bacteria</taxon>
        <taxon>Pseudomonadati</taxon>
        <taxon>Pseudomonadota</taxon>
        <taxon>Alphaproteobacteria</taxon>
        <taxon>Rhodobacterales</taxon>
        <taxon>Roseobacteraceae</taxon>
        <taxon>Roseobacter</taxon>
    </lineage>
</organism>
<keyword evidence="12" id="KW-0472">Membrane</keyword>
<keyword evidence="18" id="KW-1185">Reference proteome</keyword>
<dbReference type="InterPro" id="IPR036138">
    <property type="entry name" value="PBP_dimer_sf"/>
</dbReference>
<reference evidence="17 18" key="1">
    <citation type="submission" date="2015-07" db="EMBL/GenBank/DDBJ databases">
        <authorList>
            <person name="Voget S."/>
            <person name="Dogs M."/>
            <person name="Brinkhoff T.H."/>
            <person name="Daniel R."/>
        </authorList>
    </citation>
    <scope>NUCLEOTIDE SEQUENCE [LARGE SCALE GENOMIC DNA]</scope>
    <source>
        <strain evidence="17 18">B14</strain>
    </source>
</reference>
<keyword evidence="7" id="KW-0812">Transmembrane</keyword>
<evidence type="ECO:0000256" key="9">
    <source>
        <dbReference type="ARBA" id="ARBA00022960"/>
    </source>
</evidence>
<evidence type="ECO:0000256" key="6">
    <source>
        <dbReference type="ARBA" id="ARBA00022670"/>
    </source>
</evidence>
<dbReference type="Pfam" id="PF00905">
    <property type="entry name" value="Transpeptidase"/>
    <property type="match status" value="1"/>
</dbReference>
<evidence type="ECO:0000256" key="1">
    <source>
        <dbReference type="ARBA" id="ARBA00004167"/>
    </source>
</evidence>
<evidence type="ECO:0000259" key="15">
    <source>
        <dbReference type="Pfam" id="PF00905"/>
    </source>
</evidence>